<dbReference type="PANTHER" id="PTHR43657:SF1">
    <property type="entry name" value="ALTERED INHERITANCE OF MITOCHONDRIA PROTEIN 24, MITOCHONDRIAL"/>
    <property type="match status" value="1"/>
</dbReference>
<dbReference type="IntAct" id="P74605">
    <property type="interactions" value="2"/>
</dbReference>
<accession>P74605</accession>
<sequence>MMEEESLEKLEESLEQIDPEEDLEEDYTQHLFAHPREAGGDNQVRPTDDEFNLPYSINGHALYATLELTLKPGQIVLVDANVVTAMDRSVLFVNKLRGGLLDVLRKALGIDTLFLNQFTAEQSVGHLQLAPALPGDICHYFLTTEKGIYLRADNFLACQPTVKIDTNFASMKHFYNDSESFLLRLVGQGDLWFSLYGGLVQVSMNGDLAYNPDYIVAFEDTLDYQMTKQEGLAVDRLRGDVWGGKGRLCRFTGQGKIWLQARQANSFLNYVQSILLNLRFPRLN</sequence>
<dbReference type="EnsemblBacteria" id="BAA18713">
    <property type="protein sequence ID" value="BAA18713"/>
    <property type="gene ID" value="BAA18713"/>
</dbReference>
<dbReference type="eggNOG" id="COG2013">
    <property type="taxonomic scope" value="Bacteria"/>
</dbReference>
<dbReference type="STRING" id="1148.gene:10500485"/>
<dbReference type="PIR" id="S76801">
    <property type="entry name" value="S76801"/>
</dbReference>
<dbReference type="Proteomes" id="UP000001425">
    <property type="component" value="Chromosome"/>
</dbReference>
<dbReference type="InParanoid" id="P74605"/>
<dbReference type="EMBL" id="BA000022">
    <property type="protein sequence ID" value="BAA18713.1"/>
    <property type="molecule type" value="Genomic_DNA"/>
</dbReference>
<evidence type="ECO:0000313" key="2">
    <source>
        <dbReference type="Proteomes" id="UP000001425"/>
    </source>
</evidence>
<dbReference type="Gene3D" id="3.60.160.10">
    <property type="entry name" value="Mitochondrial biogenesis AIM24"/>
    <property type="match status" value="1"/>
</dbReference>
<dbReference type="PhylomeDB" id="P74605"/>
<dbReference type="InterPro" id="IPR036983">
    <property type="entry name" value="AIM24_sf"/>
</dbReference>
<dbReference type="Pfam" id="PF01987">
    <property type="entry name" value="AIM24"/>
    <property type="match status" value="1"/>
</dbReference>
<proteinExistence type="predicted"/>
<organism evidence="1 2">
    <name type="scientific">Synechocystis sp. (strain ATCC 27184 / PCC 6803 / Kazusa)</name>
    <dbReference type="NCBI Taxonomy" id="1111708"/>
    <lineage>
        <taxon>Bacteria</taxon>
        <taxon>Bacillati</taxon>
        <taxon>Cyanobacteriota</taxon>
        <taxon>Cyanophyceae</taxon>
        <taxon>Synechococcales</taxon>
        <taxon>Merismopediaceae</taxon>
        <taxon>Synechocystis</taxon>
    </lineage>
</organism>
<name>P74605_SYNY3</name>
<reference evidence="1 2" key="1">
    <citation type="journal article" date="1995" name="DNA Res.">
        <title>Sequence analysis of the genome of the unicellular cyanobacterium Synechocystis sp. strain PCC6803. I. Sequence features in the 1 Mb region from map positions 64% to 92% of the genome.</title>
        <authorList>
            <person name="Kaneko T."/>
            <person name="Tanaka A."/>
            <person name="Sato S."/>
            <person name="Kotani H."/>
            <person name="Sazuka T."/>
            <person name="Miyajima N."/>
            <person name="Sugiura M."/>
            <person name="Tabata S."/>
        </authorList>
    </citation>
    <scope>NUCLEOTIDE SEQUENCE [LARGE SCALE GENOMIC DNA]</scope>
    <source>
        <strain evidence="2">ATCC 27184 / PCC 6803 / Kazusa</strain>
    </source>
</reference>
<dbReference type="PANTHER" id="PTHR43657">
    <property type="entry name" value="TRYPTOPHAN RNA-BINDING ATTENUATOR PROTEIN-LIKE PROTEIN"/>
    <property type="match status" value="1"/>
</dbReference>
<protein>
    <submittedName>
        <fullName evidence="1">Slr1572 protein</fullName>
    </submittedName>
</protein>
<dbReference type="InterPro" id="IPR002838">
    <property type="entry name" value="AIM24"/>
</dbReference>
<reference evidence="1 2" key="2">
    <citation type="journal article" date="1996" name="DNA Res.">
        <title>Sequence analysis of the genome of the unicellular cyanobacterium Synechocystis sp. strain PCC6803. II. Sequence determination of the entire genome and assignment of potential protein-coding regions.</title>
        <authorList>
            <person name="Kaneko T."/>
            <person name="Sato S."/>
            <person name="Kotani H."/>
            <person name="Tanaka A."/>
            <person name="Asamizu E."/>
            <person name="Nakamura Y."/>
            <person name="Miyajima N."/>
            <person name="Hirosawa M."/>
            <person name="Sugiura M."/>
            <person name="Sasamoto S."/>
            <person name="Kimura T."/>
            <person name="Hosouchi T."/>
            <person name="Matsuno A."/>
            <person name="Muraki A."/>
            <person name="Nakazaki N."/>
            <person name="Naruo K."/>
            <person name="Okumura S."/>
            <person name="Shimpo S."/>
            <person name="Takeuchi C."/>
            <person name="Wada T."/>
            <person name="Watanabe A."/>
            <person name="Yamada M."/>
            <person name="Yasuda M."/>
            <person name="Tabata S."/>
        </authorList>
    </citation>
    <scope>NUCLEOTIDE SEQUENCE [LARGE SCALE GENOMIC DNA]</scope>
    <source>
        <strain evidence="2">ATCC 27184 / PCC 6803 / Kazusa</strain>
    </source>
</reference>
<dbReference type="InterPro" id="IPR016031">
    <property type="entry name" value="Trp_RNA-bd_attenuator-like_dom"/>
</dbReference>
<evidence type="ECO:0000313" key="1">
    <source>
        <dbReference type="EMBL" id="BAA18713.1"/>
    </source>
</evidence>
<gene>
    <name evidence="1" type="ordered locus">slr1572</name>
</gene>
<dbReference type="SUPFAM" id="SSF51219">
    <property type="entry name" value="TRAP-like"/>
    <property type="match status" value="1"/>
</dbReference>
<dbReference type="KEGG" id="syn:slr1572"/>
<dbReference type="AlphaFoldDB" id="P74605"/>
<dbReference type="NCBIfam" id="TIGR00266">
    <property type="entry name" value="TIGR00266 family protein"/>
    <property type="match status" value="1"/>
</dbReference>
<dbReference type="PaxDb" id="1148-1653802"/>
<keyword evidence="2" id="KW-1185">Reference proteome</keyword>